<keyword evidence="2" id="KW-0963">Cytoplasm</keyword>
<dbReference type="GO" id="GO:0005507">
    <property type="term" value="F:copper ion binding"/>
    <property type="evidence" value="ECO:0007669"/>
    <property type="project" value="InterPro"/>
</dbReference>
<keyword evidence="8" id="KW-1185">Reference proteome</keyword>
<dbReference type="PRINTS" id="PR00040">
    <property type="entry name" value="HTHMERR"/>
</dbReference>
<dbReference type="PANTHER" id="PTHR30204:SF94">
    <property type="entry name" value="HEAVY METAL-DEPENDENT TRANSCRIPTIONAL REGULATOR HI_0293-RELATED"/>
    <property type="match status" value="1"/>
</dbReference>
<evidence type="ECO:0000256" key="4">
    <source>
        <dbReference type="ARBA" id="ARBA00023125"/>
    </source>
</evidence>
<dbReference type="SMART" id="SM00422">
    <property type="entry name" value="HTH_MERR"/>
    <property type="match status" value="1"/>
</dbReference>
<dbReference type="AlphaFoldDB" id="A0A2N0I2F6"/>
<gene>
    <name evidence="7" type="ORF">B0I00_0557</name>
</gene>
<comment type="caution">
    <text evidence="7">The sequence shown here is derived from an EMBL/GenBank/DDBJ whole genome shotgun (WGS) entry which is preliminary data.</text>
</comment>
<evidence type="ECO:0000313" key="7">
    <source>
        <dbReference type="EMBL" id="PKB25361.1"/>
    </source>
</evidence>
<feature type="domain" description="HTH merR-type" evidence="6">
    <location>
        <begin position="1"/>
        <end position="69"/>
    </location>
</feature>
<dbReference type="GO" id="GO:0003677">
    <property type="term" value="F:DNA binding"/>
    <property type="evidence" value="ECO:0007669"/>
    <property type="project" value="UniProtKB-KW"/>
</dbReference>
<dbReference type="SUPFAM" id="SSF46955">
    <property type="entry name" value="Putative DNA-binding domain"/>
    <property type="match status" value="1"/>
</dbReference>
<accession>A0A2N0I2F6</accession>
<evidence type="ECO:0000256" key="2">
    <source>
        <dbReference type="ARBA" id="ARBA00022490"/>
    </source>
</evidence>
<dbReference type="Pfam" id="PF13411">
    <property type="entry name" value="MerR_1"/>
    <property type="match status" value="1"/>
</dbReference>
<organism evidence="7 8">
    <name type="scientific">Novosphingobium kunmingense</name>
    <dbReference type="NCBI Taxonomy" id="1211806"/>
    <lineage>
        <taxon>Bacteria</taxon>
        <taxon>Pseudomonadati</taxon>
        <taxon>Pseudomonadota</taxon>
        <taxon>Alphaproteobacteria</taxon>
        <taxon>Sphingomonadales</taxon>
        <taxon>Sphingomonadaceae</taxon>
        <taxon>Novosphingobium</taxon>
    </lineage>
</organism>
<proteinExistence type="predicted"/>
<dbReference type="GO" id="GO:0045893">
    <property type="term" value="P:positive regulation of DNA-templated transcription"/>
    <property type="evidence" value="ECO:0007669"/>
    <property type="project" value="InterPro"/>
</dbReference>
<evidence type="ECO:0000256" key="5">
    <source>
        <dbReference type="ARBA" id="ARBA00023163"/>
    </source>
</evidence>
<dbReference type="InterPro" id="IPR009061">
    <property type="entry name" value="DNA-bd_dom_put_sf"/>
</dbReference>
<dbReference type="OrthoDB" id="9802944at2"/>
<dbReference type="Gene3D" id="1.10.1660.10">
    <property type="match status" value="1"/>
</dbReference>
<evidence type="ECO:0000313" key="8">
    <source>
        <dbReference type="Proteomes" id="UP000232587"/>
    </source>
</evidence>
<dbReference type="InterPro" id="IPR000551">
    <property type="entry name" value="MerR-type_HTH_dom"/>
</dbReference>
<evidence type="ECO:0000259" key="6">
    <source>
        <dbReference type="PROSITE" id="PS50937"/>
    </source>
</evidence>
<reference evidence="7 8" key="1">
    <citation type="submission" date="2017-11" db="EMBL/GenBank/DDBJ databases">
        <title>Genomic Encyclopedia of Type Strains, Phase III (KMG-III): the genomes of soil and plant-associated and newly described type strains.</title>
        <authorList>
            <person name="Whitman W."/>
        </authorList>
    </citation>
    <scope>NUCLEOTIDE SEQUENCE [LARGE SCALE GENOMIC DNA]</scope>
    <source>
        <strain evidence="7 8">CGMCC 1.12274</strain>
    </source>
</reference>
<comment type="subcellular location">
    <subcellularLocation>
        <location evidence="1">Cytoplasm</location>
    </subcellularLocation>
</comment>
<dbReference type="GO" id="GO:0005737">
    <property type="term" value="C:cytoplasm"/>
    <property type="evidence" value="ECO:0007669"/>
    <property type="project" value="UniProtKB-SubCell"/>
</dbReference>
<keyword evidence="5" id="KW-0804">Transcription</keyword>
<dbReference type="CDD" id="cd01108">
    <property type="entry name" value="HTH_CueR"/>
    <property type="match status" value="1"/>
</dbReference>
<dbReference type="PANTHER" id="PTHR30204">
    <property type="entry name" value="REDOX-CYCLING DRUG-SENSING TRANSCRIPTIONAL ACTIVATOR SOXR"/>
    <property type="match status" value="1"/>
</dbReference>
<evidence type="ECO:0000256" key="1">
    <source>
        <dbReference type="ARBA" id="ARBA00004496"/>
    </source>
</evidence>
<protein>
    <submittedName>
        <fullName evidence="7">MerR family transcriptional regulator</fullName>
    </submittedName>
</protein>
<dbReference type="EMBL" id="PHUF01000002">
    <property type="protein sequence ID" value="PKB25361.1"/>
    <property type="molecule type" value="Genomic_DNA"/>
</dbReference>
<dbReference type="PROSITE" id="PS00552">
    <property type="entry name" value="HTH_MERR_1"/>
    <property type="match status" value="1"/>
</dbReference>
<dbReference type="RefSeq" id="WP_100865808.1">
    <property type="nucleotide sequence ID" value="NZ_PHUF01000002.1"/>
</dbReference>
<dbReference type="PROSITE" id="PS50937">
    <property type="entry name" value="HTH_MERR_2"/>
    <property type="match status" value="1"/>
</dbReference>
<dbReference type="GO" id="GO:0003700">
    <property type="term" value="F:DNA-binding transcription factor activity"/>
    <property type="evidence" value="ECO:0007669"/>
    <property type="project" value="InterPro"/>
</dbReference>
<keyword evidence="4" id="KW-0238">DNA-binding</keyword>
<dbReference type="NCBIfam" id="TIGR02044">
    <property type="entry name" value="CueR"/>
    <property type="match status" value="1"/>
</dbReference>
<dbReference type="Proteomes" id="UP000232587">
    <property type="component" value="Unassembled WGS sequence"/>
</dbReference>
<name>A0A2N0I2F6_9SPHN</name>
<dbReference type="InterPro" id="IPR011789">
    <property type="entry name" value="CueR"/>
</dbReference>
<keyword evidence="3" id="KW-0805">Transcription regulation</keyword>
<sequence>MNIGAASEASGVSQRMIRHYEKIGLIPSPARRGSGYRDYSPDDVHRLSFIAHARDLGFPIDGIGELLSLWSDQSRASADVKALALARAEELGRKARALEAMRASLLDLASRCRGDSRPECPILDGLEQD</sequence>
<dbReference type="InterPro" id="IPR047057">
    <property type="entry name" value="MerR_fam"/>
</dbReference>
<evidence type="ECO:0000256" key="3">
    <source>
        <dbReference type="ARBA" id="ARBA00023015"/>
    </source>
</evidence>